<dbReference type="InterPro" id="IPR011993">
    <property type="entry name" value="PH-like_dom_sf"/>
</dbReference>
<proteinExistence type="inferred from homology"/>
<evidence type="ECO:0000256" key="4">
    <source>
        <dbReference type="ARBA" id="ARBA00023015"/>
    </source>
</evidence>
<evidence type="ECO:0000256" key="5">
    <source>
        <dbReference type="ARBA" id="ARBA00023163"/>
    </source>
</evidence>
<reference evidence="8 9" key="1">
    <citation type="submission" date="2018-10" db="EMBL/GenBank/DDBJ databases">
        <authorList>
            <consortium name="Pathogen Informatics"/>
        </authorList>
    </citation>
    <scope>NUCLEOTIDE SEQUENCE [LARGE SCALE GENOMIC DNA]</scope>
</reference>
<dbReference type="OrthoDB" id="360521at2759"/>
<dbReference type="InterPro" id="IPR013876">
    <property type="entry name" value="TFIIH_BTF_p62_N"/>
</dbReference>
<dbReference type="GO" id="GO:0006351">
    <property type="term" value="P:DNA-templated transcription"/>
    <property type="evidence" value="ECO:0007669"/>
    <property type="project" value="InterPro"/>
</dbReference>
<dbReference type="InterPro" id="IPR035925">
    <property type="entry name" value="BSD_dom_sf"/>
</dbReference>
<keyword evidence="5" id="KW-0804">Transcription</keyword>
<dbReference type="Gene3D" id="6.10.140.1200">
    <property type="match status" value="1"/>
</dbReference>
<dbReference type="Proteomes" id="UP000267029">
    <property type="component" value="Unassembled WGS sequence"/>
</dbReference>
<dbReference type="GO" id="GO:0000439">
    <property type="term" value="C:transcription factor TFIIH core complex"/>
    <property type="evidence" value="ECO:0007669"/>
    <property type="project" value="InterPro"/>
</dbReference>
<dbReference type="Pfam" id="PF08567">
    <property type="entry name" value="PH_TFIIH"/>
    <property type="match status" value="1"/>
</dbReference>
<keyword evidence="9" id="KW-1185">Reference proteome</keyword>
<keyword evidence="6" id="KW-0539">Nucleus</keyword>
<evidence type="ECO:0000256" key="6">
    <source>
        <dbReference type="ARBA" id="ARBA00023242"/>
    </source>
</evidence>
<evidence type="ECO:0000256" key="2">
    <source>
        <dbReference type="ARBA" id="ARBA00009448"/>
    </source>
</evidence>
<accession>A0A0R3U6Z4</accession>
<gene>
    <name evidence="8" type="ORF">MCOS_LOCUS2584</name>
</gene>
<dbReference type="CDD" id="cd13229">
    <property type="entry name" value="PH_TFIIH"/>
    <property type="match status" value="1"/>
</dbReference>
<evidence type="ECO:0000313" key="8">
    <source>
        <dbReference type="EMBL" id="VDD76581.1"/>
    </source>
</evidence>
<sequence length="559" mass="62389">MSKLSEDVLLMVKHVRHKKVDGTLYVNSGRVAWRNQTSDSFRISAAFEDIRLQRVSLDNKDKVQLQLLMHNGESFTFHFADTAGREKQLEMRNKVKEMLQLMLPKKSVRKQKFYILNEKYRLLESNPHLLALYKELVVTGTNHTASDRAQISGVPSCLLSDIKPEMDGTNSIKYNLTQETIDAIFRAYPAVRQRHRELVPDKLSEADFWIKFFQSHYYHRCVDRAIINKDDVFSECDSLDDRILRQELIRSRKLRSSAHLDLGELEDHSVGQGYGVELQPPPTDSTINSKQKASTNQILLRRFNKHSIMIMRSLARFSGATPSTTTTADSSYKDLVLSGSLKRRLYQSELCEEAPGPRADLELTSTKDYLEGPTMLTQSTASPLTQSQARQALAACRASLSMPNRGGRLLFNNNGVHKAIADVSAGGCLMAGGKSATGEKSGAPSSVLLLLSSEQSKELSILYSAAGELLRHFWSCFPVTSVALAEKVVRIHESLGRFETTKLTPFVGSVESTLSNAGIRGGVANNPNGAYRCRVTAHLESMLNAAKSKFSEWQACRPL</sequence>
<comment type="subcellular location">
    <subcellularLocation>
        <location evidence="1">Nucleus</location>
    </subcellularLocation>
</comment>
<dbReference type="SUPFAM" id="SSF50729">
    <property type="entry name" value="PH domain-like"/>
    <property type="match status" value="1"/>
</dbReference>
<dbReference type="PROSITE" id="PS50858">
    <property type="entry name" value="BSD"/>
    <property type="match status" value="1"/>
</dbReference>
<dbReference type="AlphaFoldDB" id="A0A0R3U6Z4"/>
<dbReference type="STRING" id="53468.A0A0R3U6Z4"/>
<evidence type="ECO:0000313" key="9">
    <source>
        <dbReference type="Proteomes" id="UP000267029"/>
    </source>
</evidence>
<keyword evidence="4" id="KW-0805">Transcription regulation</keyword>
<dbReference type="Gene3D" id="2.30.29.30">
    <property type="entry name" value="Pleckstrin-homology domain (PH domain)/Phosphotyrosine-binding domain (PTB)"/>
    <property type="match status" value="1"/>
</dbReference>
<comment type="similarity">
    <text evidence="2">Belongs to the TFB1 family.</text>
</comment>
<dbReference type="InterPro" id="IPR027079">
    <property type="entry name" value="Tfb1/GTF2H1"/>
</dbReference>
<dbReference type="SMART" id="SM00751">
    <property type="entry name" value="BSD"/>
    <property type="match status" value="1"/>
</dbReference>
<protein>
    <recommendedName>
        <fullName evidence="7">BSD domain-containing protein</fullName>
    </recommendedName>
</protein>
<dbReference type="Gene3D" id="1.10.3970.10">
    <property type="entry name" value="BSD domain"/>
    <property type="match status" value="1"/>
</dbReference>
<evidence type="ECO:0000259" key="7">
    <source>
        <dbReference type="PROSITE" id="PS50858"/>
    </source>
</evidence>
<dbReference type="SUPFAM" id="SSF140383">
    <property type="entry name" value="BSD domain-like"/>
    <property type="match status" value="1"/>
</dbReference>
<dbReference type="EMBL" id="UXSR01000442">
    <property type="protein sequence ID" value="VDD76581.1"/>
    <property type="molecule type" value="Genomic_DNA"/>
</dbReference>
<name>A0A0R3U6Z4_MESCO</name>
<keyword evidence="3" id="KW-0677">Repeat</keyword>
<evidence type="ECO:0000256" key="3">
    <source>
        <dbReference type="ARBA" id="ARBA00022737"/>
    </source>
</evidence>
<dbReference type="GO" id="GO:0006289">
    <property type="term" value="P:nucleotide-excision repair"/>
    <property type="evidence" value="ECO:0007669"/>
    <property type="project" value="InterPro"/>
</dbReference>
<dbReference type="InterPro" id="IPR005607">
    <property type="entry name" value="BSD_dom"/>
</dbReference>
<organism evidence="8 9">
    <name type="scientific">Mesocestoides corti</name>
    <name type="common">Flatworm</name>
    <dbReference type="NCBI Taxonomy" id="53468"/>
    <lineage>
        <taxon>Eukaryota</taxon>
        <taxon>Metazoa</taxon>
        <taxon>Spiralia</taxon>
        <taxon>Lophotrochozoa</taxon>
        <taxon>Platyhelminthes</taxon>
        <taxon>Cestoda</taxon>
        <taxon>Eucestoda</taxon>
        <taxon>Cyclophyllidea</taxon>
        <taxon>Mesocestoididae</taxon>
        <taxon>Mesocestoides</taxon>
    </lineage>
</organism>
<dbReference type="Pfam" id="PF03909">
    <property type="entry name" value="BSD"/>
    <property type="match status" value="1"/>
</dbReference>
<dbReference type="PANTHER" id="PTHR12856">
    <property type="entry name" value="TRANSCRIPTION INITIATION FACTOR IIH-RELATED"/>
    <property type="match status" value="1"/>
</dbReference>
<feature type="domain" description="BSD" evidence="7">
    <location>
        <begin position="168"/>
        <end position="220"/>
    </location>
</feature>
<evidence type="ECO:0000256" key="1">
    <source>
        <dbReference type="ARBA" id="ARBA00004123"/>
    </source>
</evidence>